<dbReference type="Pfam" id="PF00990">
    <property type="entry name" value="GGDEF"/>
    <property type="match status" value="1"/>
</dbReference>
<dbReference type="Proteomes" id="UP001317629">
    <property type="component" value="Chromosome"/>
</dbReference>
<dbReference type="PANTHER" id="PTHR45138:SF9">
    <property type="entry name" value="DIGUANYLATE CYCLASE DGCM-RELATED"/>
    <property type="match status" value="1"/>
</dbReference>
<comment type="catalytic activity">
    <reaction evidence="2">
        <text>2 GTP = 3',3'-c-di-GMP + 2 diphosphate</text>
        <dbReference type="Rhea" id="RHEA:24898"/>
        <dbReference type="ChEBI" id="CHEBI:33019"/>
        <dbReference type="ChEBI" id="CHEBI:37565"/>
        <dbReference type="ChEBI" id="CHEBI:58805"/>
        <dbReference type="EC" id="2.7.7.65"/>
    </reaction>
</comment>
<dbReference type="CDD" id="cd01949">
    <property type="entry name" value="GGDEF"/>
    <property type="match status" value="1"/>
</dbReference>
<evidence type="ECO:0000256" key="2">
    <source>
        <dbReference type="ARBA" id="ARBA00034247"/>
    </source>
</evidence>
<dbReference type="Gene3D" id="3.30.70.270">
    <property type="match status" value="1"/>
</dbReference>
<gene>
    <name evidence="4" type="ORF">SS37A_09240</name>
</gene>
<evidence type="ECO:0000313" key="4">
    <source>
        <dbReference type="EMBL" id="BDV33395.1"/>
    </source>
</evidence>
<dbReference type="SUPFAM" id="SSF55073">
    <property type="entry name" value="Nucleotide cyclase"/>
    <property type="match status" value="1"/>
</dbReference>
<evidence type="ECO:0000256" key="1">
    <source>
        <dbReference type="ARBA" id="ARBA00012528"/>
    </source>
</evidence>
<protein>
    <recommendedName>
        <fullName evidence="1">diguanylate cyclase</fullName>
        <ecNumber evidence="1">2.7.7.65</ecNumber>
    </recommendedName>
</protein>
<organism evidence="4 5">
    <name type="scientific">Methylocystis iwaonis</name>
    <dbReference type="NCBI Taxonomy" id="2885079"/>
    <lineage>
        <taxon>Bacteria</taxon>
        <taxon>Pseudomonadati</taxon>
        <taxon>Pseudomonadota</taxon>
        <taxon>Alphaproteobacteria</taxon>
        <taxon>Hyphomicrobiales</taxon>
        <taxon>Methylocystaceae</taxon>
        <taxon>Methylocystis</taxon>
    </lineage>
</organism>
<reference evidence="4 5" key="1">
    <citation type="journal article" date="2023" name="Int. J. Syst. Evol. Microbiol.">
        <title>Methylocystis iwaonis sp. nov., a type II methane-oxidizing bacterium from surface soil of a rice paddy field in Japan, and emended description of the genus Methylocystis (ex Whittenbury et al. 1970) Bowman et al. 1993.</title>
        <authorList>
            <person name="Kaise H."/>
            <person name="Sawadogo J.B."/>
            <person name="Alam M.S."/>
            <person name="Ueno C."/>
            <person name="Dianou D."/>
            <person name="Shinjo R."/>
            <person name="Asakawa S."/>
        </authorList>
    </citation>
    <scope>NUCLEOTIDE SEQUENCE [LARGE SCALE GENOMIC DNA]</scope>
    <source>
        <strain evidence="4 5">SS37A-Re</strain>
    </source>
</reference>
<dbReference type="EC" id="2.7.7.65" evidence="1"/>
<keyword evidence="5" id="KW-1185">Reference proteome</keyword>
<dbReference type="NCBIfam" id="TIGR00254">
    <property type="entry name" value="GGDEF"/>
    <property type="match status" value="1"/>
</dbReference>
<dbReference type="PROSITE" id="PS50887">
    <property type="entry name" value="GGDEF"/>
    <property type="match status" value="1"/>
</dbReference>
<dbReference type="SMART" id="SM00267">
    <property type="entry name" value="GGDEF"/>
    <property type="match status" value="1"/>
</dbReference>
<evidence type="ECO:0000313" key="5">
    <source>
        <dbReference type="Proteomes" id="UP001317629"/>
    </source>
</evidence>
<dbReference type="PANTHER" id="PTHR45138">
    <property type="entry name" value="REGULATORY COMPONENTS OF SENSORY TRANSDUCTION SYSTEM"/>
    <property type="match status" value="1"/>
</dbReference>
<feature type="domain" description="GGDEF" evidence="3">
    <location>
        <begin position="193"/>
        <end position="322"/>
    </location>
</feature>
<proteinExistence type="predicted"/>
<sequence length="342" mass="38217">MGHIIDTVANLTDHRDRNALVDTLLSVFHGLLGASRLTLWNIVDRRGSMWIRRRADFGSPRGDETQTSAPHPGNMLLPLETFGGLRDCFYSKEPLCRSAGPANGVRYVFPVMDGQEVIDLLEVTRSSPLSHEQERMVTGMLRIYRNHLGILDYGDCDELTGLRNRRTFHDSFARLNYGSCSEKCGELRTCCGRCPYLAVIDIDHFKRVNDSFGHPFGDEVLVLFAGVLRECFSDHDRLFRFGGEEFLVILDHVTIDEAYHALESFRARVETFRFPQVGPITASIGYTQAVAGDTGASAFGRADAALYIAKQSGRNQIRSHEMLVADGLIQGRIAVGQDVELF</sequence>
<dbReference type="InterPro" id="IPR043128">
    <property type="entry name" value="Rev_trsase/Diguanyl_cyclase"/>
</dbReference>
<dbReference type="EMBL" id="AP027142">
    <property type="protein sequence ID" value="BDV33395.1"/>
    <property type="molecule type" value="Genomic_DNA"/>
</dbReference>
<name>A0ABM8E5Z2_9HYPH</name>
<evidence type="ECO:0000259" key="3">
    <source>
        <dbReference type="PROSITE" id="PS50887"/>
    </source>
</evidence>
<dbReference type="InterPro" id="IPR000160">
    <property type="entry name" value="GGDEF_dom"/>
</dbReference>
<dbReference type="InterPro" id="IPR029787">
    <property type="entry name" value="Nucleotide_cyclase"/>
</dbReference>
<dbReference type="InterPro" id="IPR050469">
    <property type="entry name" value="Diguanylate_Cyclase"/>
</dbReference>
<accession>A0ABM8E5Z2</accession>